<dbReference type="NCBIfam" id="NF033175">
    <property type="entry name" value="fuso_auto_Nterm"/>
    <property type="match status" value="1"/>
</dbReference>
<dbReference type="Proteomes" id="UP000281534">
    <property type="component" value="Unassembled WGS sequence"/>
</dbReference>
<keyword evidence="1" id="KW-0175">Coiled coil</keyword>
<feature type="region of interest" description="Disordered" evidence="2">
    <location>
        <begin position="147"/>
        <end position="188"/>
    </location>
</feature>
<keyword evidence="3" id="KW-0812">Transmembrane</keyword>
<evidence type="ECO:0000313" key="5">
    <source>
        <dbReference type="Proteomes" id="UP000281534"/>
    </source>
</evidence>
<sequence length="2236" mass="227473">MGNNLHKVEKDLRSIAKRYKSVKYSLGLAILFLMLGVSAFSDEVNLETSQIATREKLKTSVGDVQTKLNVLRNENKEKIKNLRLELIQLMEQGDQVVKSPWSSWQFGMNYFYENWGSTYKGNGDKAEKYAFNGIYTRSNWKVRNAMGSAESQRVGGTPLTPGSDSQSSWTNAENISNGGVTINKDASIGSSTNGKRSWGLVDLENLKEPTNEVEILARISPKEINKEAVALDITAPTVATLEAPKVEPKPNEPIPAPDIKLPTIDNVVINELTINVPSTPVAPGAPTISIGIDTPDAPVAPTAPGAPVAPGAPTAPVAPSVSVQVKAPSAPDAPKAPSAPSAPEVPTITVTPSTPGSVTAPNINISVTPPTITALNITPPSAVTAPNVVSPNIKPVDFAIDPAGDSTHYKKKNWTGIPTTVNVTALGNRDYITLNSVDGSVQSPANQIINVTANNNRALVVDEALNGGNVTYKGSINLQKSQNVGIDLQGTHQGSKSAPAMLTVNNAGTITGLAKDGGTINKEQIAFGFNNADASRNTTMSHMINSGTISLNAPSSAGIQLKPEDPHYWQPQYWSAAPLQINKKSPNKTMGRVLMKAENTGNLNLNGTGSFGIVTVFNKGVPKNLFIPSYQSSHEDLRSERLYDGQRVLPGGEIGRSALADDKYRSGIYNTGNINISGDNSIAVGLLQEIQEVKLGGNINIGTTPVTQETGVSNLATTPQKTYNVNKVEEAVGVFAGVPTMPVRPGEKDTLIVDNTLGNVATSLVGTETVELIKTNNSTGITLGEYATESIGALVGDTEVDLNNGKLNGAVTSGRKLKRSGDITAKAGYKITVGGEKNYGFVVSNSAHSSKFNPNTVDDLLYSVDKDNHGRGINQGTIDVIGKSSIGFALIKGGKSQNSGTISVKDNAENSIGFYGKEDEFSNTGTIQVTSSKDKNKAIVLDGTNTGNKIKFTNTGNVFVNTSDNSNTNLNGTGNIGVYAQGNYKFDHNSGTVKAGKNAIAFYLKNATGEVNINAPIELYDSGTGATPGTTIGIYSDGDAKVNFGQNSKITIGKGAVGLYSSDATKFSNTFKVVSGKSLEIVLGQNSTFGLLSGTAGTVNVGTYLKNNSINISNFGSGASIFYTTDGVIANLNEDYTVANGTAASTAVLVGANGSTVKIDTGKTLTTNTNVGLIATKAGGTASTAQNDGNIVSTRDSGIGIYTTESIGNSTGTITMQNKESVGILGENNSTLTNSGKIELQKDKSAGIYGKDSDVTNSGTGTKGIYVKDEKSAGIYGLLTSTASADKTLNNTGLVKVENAGKSGSAGIYAKLDTTATKKLSTVNSGVIEVAQTGSAGIYAENGSAQANTQSDVTNSGLVKMTGASSVGIIGEKSQITNSGTGTGKGIEIYGTGSAGILANNDSKVINTGRIEGSTGTSLVGISIDKTSTATNSGTITMNTASSSGISTKGGDVTNSGAITLVGATSTGISSENANVTNSATTGEIIVKNANSMGIYSKSDGTVARTVSNAGEITLETPTGVSANKSAAIYSLLDAGSNKLTTTNTGTINVGQEGSAGIYAKNNTGTNTNSVVENKANIKVTKQGSAAILGDKSDITNSKTTGVITLSAFKSAGIIGNNDSKVSNAGKIETTGVSPTKAEEGLVGISLNASTGTNETTGTISLGTDFSTGIYGEASSTLTNAGSITGDKQKAVGMAAKASTATNNSGATITLSGANSTGMFGLAVGSTKSTLTNSGTINGNGEGAVGIAVNDSTATNSNGATINLTAKKSTGMFGEVGSTVTNAGKIETSTANPTTTEDGLVGIAVNASTATNETTGQIILGTAFSTGMFGENNGSTKSTITNKGSITGNKEKSVGMAVKGSTATNNSGATITLNGTNSTGMFGEANGTVKSDVTNSGTITGKGEGAVGVAVIGSEATNSSGATISLQAKRSTGMFGKASSTIKNAGTIETKTVTPTTTEEGLVGIVLDNSTGTNESTGVINLGTAHSTGMFGENNSTLTNAGNITGTADNAVGMAAKASNARNNATITLNGANSKGMFGEADGTTKSDVVNNGTISGVNGSTVGMAVDGSNATNNAGKSIVLEGKGSTGIFGKNGSIVSNAGTIETKTAVPTNSTEGLVGIALNASTGTNETTGEIKLGTAYSTGIFGENDGAKKSVVTNKGKITGNKDNVVGIAVIGSDATNIQNAKITLNGKGSTGIFGKASSTVSNAGKIETSTAVPTNSTEGLVGIALNAST</sequence>
<feature type="compositionally biased region" description="Polar residues" evidence="2">
    <location>
        <begin position="160"/>
        <end position="180"/>
    </location>
</feature>
<dbReference type="EMBL" id="RQYY01000022">
    <property type="protein sequence ID" value="RRD22549.1"/>
    <property type="molecule type" value="Genomic_DNA"/>
</dbReference>
<evidence type="ECO:0000256" key="2">
    <source>
        <dbReference type="SAM" id="MobiDB-lite"/>
    </source>
</evidence>
<feature type="coiled-coil region" evidence="1">
    <location>
        <begin position="54"/>
        <end position="92"/>
    </location>
</feature>
<evidence type="ECO:0000313" key="4">
    <source>
        <dbReference type="EMBL" id="RRD22549.1"/>
    </source>
</evidence>
<organism evidence="4 5">
    <name type="scientific">Fusobacterium canifelinum</name>
    <dbReference type="NCBI Taxonomy" id="285729"/>
    <lineage>
        <taxon>Bacteria</taxon>
        <taxon>Fusobacteriati</taxon>
        <taxon>Fusobacteriota</taxon>
        <taxon>Fusobacteriia</taxon>
        <taxon>Fusobacteriales</taxon>
        <taxon>Fusobacteriaceae</taxon>
        <taxon>Fusobacterium</taxon>
    </lineage>
</organism>
<dbReference type="RefSeq" id="WP_124797260.1">
    <property type="nucleotide sequence ID" value="NZ_RQYY01000022.1"/>
</dbReference>
<evidence type="ECO:0000256" key="3">
    <source>
        <dbReference type="SAM" id="Phobius"/>
    </source>
</evidence>
<dbReference type="OrthoDB" id="78031at2"/>
<feature type="transmembrane region" description="Helical" evidence="3">
    <location>
        <begin position="21"/>
        <end position="40"/>
    </location>
</feature>
<reference evidence="4 5" key="1">
    <citation type="submission" date="2018-11" db="EMBL/GenBank/DDBJ databases">
        <title>Genomes From Bacteria Associated with the Canine Oral Cavity: a Test Case for Automated Genome-Based Taxonomic Assignment.</title>
        <authorList>
            <person name="Coil D.A."/>
            <person name="Jospin G."/>
            <person name="Darling A.E."/>
            <person name="Wallis C."/>
            <person name="Davis I.J."/>
            <person name="Harris S."/>
            <person name="Eisen J.A."/>
            <person name="Holcombe L.J."/>
            <person name="O'Flynn C."/>
        </authorList>
    </citation>
    <scope>NUCLEOTIDE SEQUENCE [LARGE SCALE GENOMIC DNA]</scope>
    <source>
        <strain evidence="4 5">OH4460_COT-188</strain>
    </source>
</reference>
<feature type="compositionally biased region" description="Low complexity" evidence="2">
    <location>
        <begin position="323"/>
        <end position="342"/>
    </location>
</feature>
<feature type="compositionally biased region" description="Polar residues" evidence="2">
    <location>
        <begin position="348"/>
        <end position="364"/>
    </location>
</feature>
<gene>
    <name evidence="4" type="ORF">EII27_09620</name>
</gene>
<protein>
    <submittedName>
        <fullName evidence="4">Autotransporter-associated N-terminal domain-containing protein</fullName>
    </submittedName>
</protein>
<evidence type="ECO:0000256" key="1">
    <source>
        <dbReference type="SAM" id="Coils"/>
    </source>
</evidence>
<accession>A0A3P1UKU8</accession>
<keyword evidence="3" id="KW-0472">Membrane</keyword>
<feature type="non-terminal residue" evidence="4">
    <location>
        <position position="2236"/>
    </location>
</feature>
<proteinExistence type="predicted"/>
<name>A0A3P1UKU8_9FUSO</name>
<dbReference type="InterPro" id="IPR053787">
    <property type="entry name" value="Autotransptr-assoc_N"/>
</dbReference>
<feature type="region of interest" description="Disordered" evidence="2">
    <location>
        <begin position="323"/>
        <end position="364"/>
    </location>
</feature>
<comment type="caution">
    <text evidence="4">The sequence shown here is derived from an EMBL/GenBank/DDBJ whole genome shotgun (WGS) entry which is preliminary data.</text>
</comment>
<keyword evidence="3" id="KW-1133">Transmembrane helix</keyword>